<evidence type="ECO:0000313" key="1">
    <source>
        <dbReference type="Ensembl" id="ENSKMAP00000002021.1"/>
    </source>
</evidence>
<protein>
    <submittedName>
        <fullName evidence="1">Uncharacterized protein</fullName>
    </submittedName>
</protein>
<organism evidence="1 2">
    <name type="scientific">Kryptolebias marmoratus</name>
    <name type="common">Mangrove killifish</name>
    <name type="synonym">Rivulus marmoratus</name>
    <dbReference type="NCBI Taxonomy" id="37003"/>
    <lineage>
        <taxon>Eukaryota</taxon>
        <taxon>Metazoa</taxon>
        <taxon>Chordata</taxon>
        <taxon>Craniata</taxon>
        <taxon>Vertebrata</taxon>
        <taxon>Euteleostomi</taxon>
        <taxon>Actinopterygii</taxon>
        <taxon>Neopterygii</taxon>
        <taxon>Teleostei</taxon>
        <taxon>Neoteleostei</taxon>
        <taxon>Acanthomorphata</taxon>
        <taxon>Ovalentaria</taxon>
        <taxon>Atherinomorphae</taxon>
        <taxon>Cyprinodontiformes</taxon>
        <taxon>Rivulidae</taxon>
        <taxon>Kryptolebias</taxon>
    </lineage>
</organism>
<reference evidence="1" key="1">
    <citation type="submission" date="2025-08" db="UniProtKB">
        <authorList>
            <consortium name="Ensembl"/>
        </authorList>
    </citation>
    <scope>IDENTIFICATION</scope>
</reference>
<dbReference type="AlphaFoldDB" id="A0A3Q2ZE86"/>
<dbReference type="GeneTree" id="ENSGT00740000117108"/>
<accession>A0A3Q2ZE86</accession>
<sequence length="85" mass="10047">MISLVLQEKVSVNSESIIVTSPKKNDFMRLPGVCRRLKRRRITILCNMEKFCWGWGWWRSQKIPHGQVCRCPQASRCSHFFIHSL</sequence>
<dbReference type="OMA" id="SANWESN"/>
<proteinExistence type="predicted"/>
<evidence type="ECO:0000313" key="2">
    <source>
        <dbReference type="Proteomes" id="UP000264800"/>
    </source>
</evidence>
<reference evidence="1" key="2">
    <citation type="submission" date="2025-09" db="UniProtKB">
        <authorList>
            <consortium name="Ensembl"/>
        </authorList>
    </citation>
    <scope>IDENTIFICATION</scope>
</reference>
<dbReference type="Proteomes" id="UP000264800">
    <property type="component" value="Unplaced"/>
</dbReference>
<keyword evidence="2" id="KW-1185">Reference proteome</keyword>
<dbReference type="Ensembl" id="ENSKMAT00000002069.1">
    <property type="protein sequence ID" value="ENSKMAP00000002021.1"/>
    <property type="gene ID" value="ENSKMAG00000001576.1"/>
</dbReference>
<name>A0A3Q2ZE86_KRYMA</name>